<dbReference type="GO" id="GO:0042056">
    <property type="term" value="F:chemoattractant activity"/>
    <property type="evidence" value="ECO:0000314"/>
    <property type="project" value="ZFIN"/>
</dbReference>
<evidence type="ECO:0000313" key="13">
    <source>
        <dbReference type="ZFIN" id="ZDB-GENE-070907-2"/>
    </source>
</evidence>
<reference evidence="12" key="11">
    <citation type="submission" date="2024-12" db="UniProtKB">
        <authorList>
            <consortium name="RefSeq"/>
        </authorList>
    </citation>
    <scope>IDENTIFICATION</scope>
    <source>
        <strain evidence="12">Tuebingen</strain>
    </source>
</reference>
<dbReference type="SMR" id="A0AB13A874"/>
<feature type="chain" id="PRO_5043058408" description="C-X-C motif chemokine 11-1" evidence="12">
    <location>
        <begin position="20"/>
        <end position="94"/>
    </location>
</feature>
<comment type="similarity">
    <text evidence="2">Belongs to the intercrine alpha (chemokine CxC) family.</text>
</comment>
<reference evidence="12" key="9">
    <citation type="journal article" date="2022" name="Front. Pharmacol.">
        <title>Tibetan medicine salidroside improves host anti-mycobacterial response by boosting inflammatory cytokine production in zebrafish.</title>
        <authorList>
            <person name="He S."/>
            <person name="Fan H."/>
            <person name="Sun B."/>
            <person name="Yang M."/>
            <person name="Liu H."/>
            <person name="Yang J."/>
            <person name="Liu J."/>
            <person name="Luo S."/>
            <person name="Chen Z."/>
            <person name="Zhou J."/>
            <person name="Xia L."/>
            <person name="Zhang S."/>
            <person name="Yan B."/>
        </authorList>
    </citation>
    <scope>NUCLEOTIDE SEQUENCE</scope>
    <source>
        <strain evidence="12">Tuebingen</strain>
    </source>
</reference>
<dbReference type="PRINTS" id="PR00437">
    <property type="entry name" value="SMALLCYTKCXC"/>
</dbReference>
<dbReference type="GO" id="GO:0005615">
    <property type="term" value="C:extracellular space"/>
    <property type="evidence" value="ECO:0007669"/>
    <property type="project" value="UniProtKB-KW"/>
</dbReference>
<evidence type="ECO:0000256" key="8">
    <source>
        <dbReference type="ARBA" id="ARBA00054901"/>
    </source>
</evidence>
<dbReference type="CTD" id="798892"/>
<reference evidence="12" key="6">
    <citation type="journal article" date="2020" name="Sci. Adv.">
        <title>Two phenotypically and functionally distinct microglial populations in adult zebrafish.</title>
        <authorList>
            <person name="Wu S."/>
            <person name="Nguyen L.T.M."/>
            <person name="Pan H."/>
            <person name="Hassan S."/>
            <person name="Dai Y."/>
            <person name="Xu J."/>
            <person name="Wen Z."/>
        </authorList>
    </citation>
    <scope>NUCLEOTIDE SEQUENCE</scope>
    <source>
        <strain evidence="12">Tuebingen</strain>
    </source>
</reference>
<gene>
    <name evidence="12 13" type="primary">cxcl11.1</name>
    <name evidence="12" type="synonym">cxcl11l</name>
</gene>
<keyword evidence="7" id="KW-1015">Disulfide bond</keyword>
<dbReference type="Pfam" id="PF00048">
    <property type="entry name" value="IL8"/>
    <property type="match status" value="1"/>
</dbReference>
<evidence type="ECO:0000313" key="12">
    <source>
        <dbReference type="RefSeq" id="NP_001373708.1"/>
    </source>
</evidence>
<organism evidence="11 12">
    <name type="scientific">Danio rerio</name>
    <name type="common">Zebrafish</name>
    <name type="synonym">Brachydanio rerio</name>
    <dbReference type="NCBI Taxonomy" id="7955"/>
    <lineage>
        <taxon>Eukaryota</taxon>
        <taxon>Metazoa</taxon>
        <taxon>Chordata</taxon>
        <taxon>Craniata</taxon>
        <taxon>Vertebrata</taxon>
        <taxon>Euteleostomi</taxon>
        <taxon>Actinopterygii</taxon>
        <taxon>Neopterygii</taxon>
        <taxon>Teleostei</taxon>
        <taxon>Ostariophysi</taxon>
        <taxon>Cypriniformes</taxon>
        <taxon>Danionidae</taxon>
        <taxon>Danioninae</taxon>
        <taxon>Danio</taxon>
    </lineage>
</organism>
<keyword evidence="3" id="KW-0145">Chemotaxis</keyword>
<dbReference type="GeneID" id="798892"/>
<dbReference type="RefSeq" id="NP_001373708.1">
    <property type="nucleotide sequence ID" value="NM_001386779.1"/>
</dbReference>
<evidence type="ECO:0000259" key="10">
    <source>
        <dbReference type="SMART" id="SM00199"/>
    </source>
</evidence>
<dbReference type="KEGG" id="dre:798892"/>
<reference evidence="12" key="4">
    <citation type="journal article" date="2012" name="Dev. Comp. Immunol.">
        <title>Diversification of IFNgamma-inducible CXCb chemokines in cyprinid fish.</title>
        <authorList>
            <person name="van der Aa L.M."/>
            <person name="Chadzinska M."/>
            <person name="Derks W."/>
            <person name="Scheer M."/>
            <person name="Levraud J.P."/>
            <person name="Boudinot P."/>
            <person name="Lidy Verburg-van Kemenade B.M."/>
        </authorList>
    </citation>
    <scope>NUCLEOTIDE SEQUENCE</scope>
    <source>
        <strain evidence="12">Tuebingen</strain>
    </source>
</reference>
<dbReference type="InterPro" id="IPR033899">
    <property type="entry name" value="CXC_Chemokine_domain"/>
</dbReference>
<dbReference type="InterPro" id="IPR001089">
    <property type="entry name" value="Chemokine_CXC"/>
</dbReference>
<evidence type="ECO:0000256" key="1">
    <source>
        <dbReference type="ARBA" id="ARBA00004613"/>
    </source>
</evidence>
<name>A0AB13A874_DANRE</name>
<dbReference type="PRINTS" id="PR00436">
    <property type="entry name" value="INTERLEUKIN8"/>
</dbReference>
<feature type="chain" id="PRO_5044278816" evidence="9">
    <location>
        <begin position="20"/>
        <end position="94"/>
    </location>
</feature>
<proteinExistence type="inferred from homology"/>
<dbReference type="SMART" id="SM00199">
    <property type="entry name" value="SCY"/>
    <property type="match status" value="1"/>
</dbReference>
<feature type="domain" description="Chemokine interleukin-8-like" evidence="10">
    <location>
        <begin position="24"/>
        <end position="86"/>
    </location>
</feature>
<comment type="subcellular location">
    <subcellularLocation>
        <location evidence="1">Secreted</location>
    </subcellularLocation>
</comment>
<dbReference type="ZFIN" id="ZDB-GENE-070907-2">
    <property type="gene designation" value="cxcl11.1"/>
</dbReference>
<reference evidence="12" key="2">
    <citation type="journal article" date="2007" name="J. Immunol.">
        <title>Identification of the zebrafish IFN receptor: implications for the origin of the vertebrate IFN system.</title>
        <authorList>
            <person name="Levraud J.P."/>
            <person name="Boudinot P."/>
            <person name="Colin I."/>
            <person name="Benmansour A."/>
            <person name="Peyrieras N."/>
            <person name="Herbomel P."/>
            <person name="Lutfalla G."/>
        </authorList>
    </citation>
    <scope>NUCLEOTIDE SEQUENCE</scope>
    <source>
        <strain evidence="12">Tuebingen</strain>
    </source>
</reference>
<reference evidence="12" key="3">
    <citation type="journal article" date="2008" name="BMC Genomics">
        <title>Extensive expansion and diversification of the chemokine gene family in zebrafish: identification of a novel chemokine subfamily CX.</title>
        <authorList>
            <person name="Nomiyama H."/>
            <person name="Hieshima K."/>
            <person name="Osada N."/>
            <person name="Kato-Unoki Y."/>
            <person name="Otsuka-Ono K."/>
            <person name="Takegawa S."/>
            <person name="Izawa T."/>
            <person name="Yoshizawa A."/>
            <person name="Kikuchi Y."/>
            <person name="Tanase S."/>
            <person name="Miura R."/>
            <person name="Kusuda J."/>
            <person name="Nakao M."/>
            <person name="Yoshie O."/>
        </authorList>
    </citation>
    <scope>NUCLEOTIDE SEQUENCE</scope>
    <source>
        <strain evidence="12">Tuebingen</strain>
    </source>
</reference>
<reference evidence="12" key="7">
    <citation type="journal article" date="2021" name="Cell">
        <title>A non-canonical type 2 immune response coordinates tuberculous granuloma formation and epithelialization.</title>
        <authorList>
            <person name="Cronan M.R."/>
            <person name="Hughes E.J."/>
            <person name="Brewer W.J."/>
            <person name="Viswanathan G."/>
            <person name="Hunt E.G."/>
            <person name="Singh B."/>
            <person name="Mehra S."/>
            <person name="Oehlers S.H."/>
            <person name="Gregory S.G."/>
            <person name="Kaushal D."/>
            <person name="Tobin D.M."/>
        </authorList>
    </citation>
    <scope>NUCLEOTIDE SEQUENCE</scope>
    <source>
        <strain evidence="12">Tuebingen</strain>
    </source>
</reference>
<dbReference type="SUPFAM" id="SSF54117">
    <property type="entry name" value="Interleukin 8-like chemokines"/>
    <property type="match status" value="1"/>
</dbReference>
<protein>
    <submittedName>
        <fullName evidence="12">C-X-C motif chemokine 11-1 precursor</fullName>
    </submittedName>
</protein>
<dbReference type="PANTHER" id="PTHR12015:SF191">
    <property type="entry name" value="C-X-C MOTIF CHEMOKINE 11"/>
    <property type="match status" value="1"/>
</dbReference>
<evidence type="ECO:0000313" key="11">
    <source>
        <dbReference type="Proteomes" id="UP000000437"/>
    </source>
</evidence>
<evidence type="ECO:0000256" key="4">
    <source>
        <dbReference type="ARBA" id="ARBA00022514"/>
    </source>
</evidence>
<dbReference type="InterPro" id="IPR036048">
    <property type="entry name" value="Interleukin_8-like_sf"/>
</dbReference>
<dbReference type="PANTHER" id="PTHR12015">
    <property type="entry name" value="SMALL INDUCIBLE CYTOKINE A"/>
    <property type="match status" value="1"/>
</dbReference>
<evidence type="ECO:0000256" key="7">
    <source>
        <dbReference type="ARBA" id="ARBA00023157"/>
    </source>
</evidence>
<keyword evidence="5" id="KW-0964">Secreted</keyword>
<dbReference type="GO" id="GO:0008009">
    <property type="term" value="F:chemokine activity"/>
    <property type="evidence" value="ECO:0007669"/>
    <property type="project" value="InterPro"/>
</dbReference>
<dbReference type="GO" id="GO:0006952">
    <property type="term" value="P:defense response"/>
    <property type="evidence" value="ECO:0007669"/>
    <property type="project" value="InterPro"/>
</dbReference>
<reference evidence="12" key="8">
    <citation type="journal article" date="2021" name="Dev. Comp. Immunol.">
        <title>Inhibition of macrophage migration in zebrafish larvae demonstrates in vivo efficacy of human CCR2 inhibitors.</title>
        <authorList>
            <person name="Sommer F."/>
            <person name="Ortiz Zacari As N.V."/>
            <person name="Heitman L.H."/>
            <person name="Meijer A.H."/>
        </authorList>
    </citation>
    <scope>NUCLEOTIDE SEQUENCE</scope>
    <source>
        <strain evidence="12">Tuebingen</strain>
    </source>
</reference>
<keyword evidence="4" id="KW-0202">Cytokine</keyword>
<evidence type="ECO:0000256" key="9">
    <source>
        <dbReference type="SAM" id="SignalP"/>
    </source>
</evidence>
<dbReference type="InterPro" id="IPR001811">
    <property type="entry name" value="Chemokine_IL8-like_dom"/>
</dbReference>
<reference evidence="12" key="1">
    <citation type="journal article" date="2006" name="J. Immunol.">
        <title>Defining the origins and evolution of the chemokine/chemokine receptor system.</title>
        <authorList>
            <person name="DeVries M.E."/>
            <person name="Kelvin A.A."/>
            <person name="Xu L."/>
            <person name="Ran L."/>
            <person name="Robinson J."/>
            <person name="Kelvin D.J."/>
        </authorList>
    </citation>
    <scope>NUCLEOTIDE SEQUENCE</scope>
    <source>
        <strain evidence="12">Tuebingen</strain>
    </source>
</reference>
<evidence type="ECO:0000256" key="5">
    <source>
        <dbReference type="ARBA" id="ARBA00022525"/>
    </source>
</evidence>
<comment type="function">
    <text evidence="8">Ligand for cxcr3.2. Chemotactic for macrophages.</text>
</comment>
<evidence type="ECO:0000256" key="6">
    <source>
        <dbReference type="ARBA" id="ARBA00022729"/>
    </source>
</evidence>
<keyword evidence="6 9" id="KW-0732">Signal</keyword>
<dbReference type="AGR" id="ZFIN:ZDB-GENE-070907-2"/>
<dbReference type="Gene3D" id="2.40.50.40">
    <property type="match status" value="1"/>
</dbReference>
<feature type="signal peptide" evidence="9 12">
    <location>
        <begin position="1"/>
        <end position="19"/>
    </location>
</feature>
<dbReference type="FunFam" id="2.40.50.40:FF:000004">
    <property type="entry name" value="C-X-C motif chemokine"/>
    <property type="match status" value="1"/>
</dbReference>
<dbReference type="CDD" id="cd00273">
    <property type="entry name" value="Chemokine_CXC"/>
    <property type="match status" value="1"/>
</dbReference>
<evidence type="ECO:0000256" key="2">
    <source>
        <dbReference type="ARBA" id="ARBA00010665"/>
    </source>
</evidence>
<keyword evidence="11" id="KW-1185">Reference proteome</keyword>
<reference evidence="12" key="5">
    <citation type="journal article" date="2013" name="Genes Cells">
        <title>Systematic classification of vertebrate chemokines based on conserved synteny and evolutionary history.</title>
        <authorList>
            <person name="Nomiyama H."/>
            <person name="Osada N."/>
            <person name="Yoshie O."/>
        </authorList>
    </citation>
    <scope>NUCLEOTIDE SEQUENCE</scope>
    <source>
        <strain evidence="12">Tuebingen</strain>
    </source>
</reference>
<accession>A0AB13A874</accession>
<dbReference type="Proteomes" id="UP000000437">
    <property type="component" value="Chromosome 5"/>
</dbReference>
<sequence length="94" mass="10226" precursor="true">MKTVTALLLVSLAVVAIEGQHMKSQRCVCLGAGLNMVKPVLIEKIEILPSSPSCGHMEVIATLKNGAGKRCLNPKSKFTKKIIDKIEKNNRNAR</sequence>
<dbReference type="AlphaFoldDB" id="A0AB13A874"/>
<dbReference type="InterPro" id="IPR039809">
    <property type="entry name" value="Chemokine_b/g/d"/>
</dbReference>
<dbReference type="GO" id="GO:0006955">
    <property type="term" value="P:immune response"/>
    <property type="evidence" value="ECO:0007669"/>
    <property type="project" value="InterPro"/>
</dbReference>
<reference evidence="12" key="10">
    <citation type="journal article" date="2022" name="G3 (Bethesda)">
        <title>Shutdown corner, a large deletion mutant isolated from a haploid mutagenesis screen in zebrafish.</title>
        <authorList>
            <person name="Casey M.A."/>
            <person name="Hill J.T."/>
            <person name="Hoshijima K."/>
            <person name="Bryan C.D."/>
            <person name="Gribble S.L."/>
            <person name="Brown J.T."/>
            <person name="Chien C.B."/>
            <person name="Yost H.J."/>
            <person name="Kwan K.M."/>
        </authorList>
    </citation>
    <scope>NUCLEOTIDE SEQUENCE</scope>
    <source>
        <strain evidence="12">Tuebingen</strain>
    </source>
</reference>
<evidence type="ECO:0000256" key="3">
    <source>
        <dbReference type="ARBA" id="ARBA00022500"/>
    </source>
</evidence>